<dbReference type="GO" id="GO:0004806">
    <property type="term" value="F:triacylglycerol lipase activity"/>
    <property type="evidence" value="ECO:0007669"/>
    <property type="project" value="TreeGrafter"/>
</dbReference>
<dbReference type="InterPro" id="IPR013094">
    <property type="entry name" value="AB_hydrolase_3"/>
</dbReference>
<sequence length="329" mass="34086">MSAPVPLDPTLSPEMAALMAQMAAEGPQQDPTLLPAAEGRALSEQSNRRWNRDLPAMAVAADVWVDADAALGSARCRMRVLVPKDAAPGAILYVHGGGFAFCSPQTHERCARVLAVESGLPVLLPDYRLAPENPFPSGLLDVVGCLRAAFAATAQAGVVEGALLVAGDSAGANLALAALLHEQDAGRADAAAGALLFYGNYAMDFETSSYEAFANGPGLTRAKMQRYWAWYGATGADISNEPLACPLKASDAALAALPPLHLMAGGVDPLLSDTLILHRRLQTLGRGETVTVVPGVTHGFLQNTIDLAAAREALAAAGIAARQMTGRGA</sequence>
<evidence type="ECO:0000256" key="2">
    <source>
        <dbReference type="ARBA" id="ARBA00022801"/>
    </source>
</evidence>
<evidence type="ECO:0000256" key="3">
    <source>
        <dbReference type="PROSITE-ProRule" id="PRU10038"/>
    </source>
</evidence>
<dbReference type="InterPro" id="IPR029058">
    <property type="entry name" value="AB_hydrolase_fold"/>
</dbReference>
<feature type="domain" description="Alpha/beta hydrolase fold-3" evidence="4">
    <location>
        <begin position="91"/>
        <end position="301"/>
    </location>
</feature>
<dbReference type="InterPro" id="IPR033140">
    <property type="entry name" value="Lipase_GDXG_put_SER_AS"/>
</dbReference>
<accession>A0A285UMG5</accession>
<comment type="similarity">
    <text evidence="1">Belongs to the 'GDXG' lipolytic enzyme family.</text>
</comment>
<evidence type="ECO:0000313" key="5">
    <source>
        <dbReference type="EMBL" id="SOC43039.1"/>
    </source>
</evidence>
<dbReference type="SUPFAM" id="SSF53474">
    <property type="entry name" value="alpha/beta-Hydrolases"/>
    <property type="match status" value="1"/>
</dbReference>
<dbReference type="Pfam" id="PF07859">
    <property type="entry name" value="Abhydrolase_3"/>
    <property type="match status" value="1"/>
</dbReference>
<dbReference type="RefSeq" id="WP_097141099.1">
    <property type="nucleotide sequence ID" value="NZ_OBQD01000010.1"/>
</dbReference>
<dbReference type="Proteomes" id="UP000219167">
    <property type="component" value="Unassembled WGS sequence"/>
</dbReference>
<keyword evidence="2" id="KW-0378">Hydrolase</keyword>
<reference evidence="5 6" key="1">
    <citation type="submission" date="2017-08" db="EMBL/GenBank/DDBJ databases">
        <authorList>
            <person name="de Groot N.N."/>
        </authorList>
    </citation>
    <scope>NUCLEOTIDE SEQUENCE [LARGE SCALE GENOMIC DNA]</scope>
    <source>
        <strain evidence="5 6">JC85</strain>
    </source>
</reference>
<keyword evidence="6" id="KW-1185">Reference proteome</keyword>
<dbReference type="GO" id="GO:0019433">
    <property type="term" value="P:triglyceride catabolic process"/>
    <property type="evidence" value="ECO:0007669"/>
    <property type="project" value="TreeGrafter"/>
</dbReference>
<dbReference type="InterPro" id="IPR002168">
    <property type="entry name" value="Lipase_GDXG_HIS_AS"/>
</dbReference>
<dbReference type="PROSITE" id="PS01174">
    <property type="entry name" value="LIPASE_GDXG_SER"/>
    <property type="match status" value="1"/>
</dbReference>
<gene>
    <name evidence="5" type="ORF">SAMN05892877_110252</name>
</gene>
<dbReference type="GO" id="GO:0004771">
    <property type="term" value="F:sterol ester esterase activity"/>
    <property type="evidence" value="ECO:0007669"/>
    <property type="project" value="TreeGrafter"/>
</dbReference>
<proteinExistence type="inferred from homology"/>
<dbReference type="PROSITE" id="PS01173">
    <property type="entry name" value="LIPASE_GDXG_HIS"/>
    <property type="match status" value="1"/>
</dbReference>
<evidence type="ECO:0000256" key="1">
    <source>
        <dbReference type="ARBA" id="ARBA00010515"/>
    </source>
</evidence>
<protein>
    <submittedName>
        <fullName evidence="5">Acetyl esterase</fullName>
    </submittedName>
</protein>
<feature type="active site" evidence="3">
    <location>
        <position position="169"/>
    </location>
</feature>
<evidence type="ECO:0000259" key="4">
    <source>
        <dbReference type="Pfam" id="PF07859"/>
    </source>
</evidence>
<name>A0A285UMG5_9HYPH</name>
<dbReference type="AlphaFoldDB" id="A0A285UMG5"/>
<dbReference type="Gene3D" id="3.40.50.1820">
    <property type="entry name" value="alpha/beta hydrolase"/>
    <property type="match status" value="1"/>
</dbReference>
<dbReference type="PANTHER" id="PTHR23025">
    <property type="entry name" value="TRIACYLGLYCEROL LIPASE"/>
    <property type="match status" value="1"/>
</dbReference>
<dbReference type="EMBL" id="OBQD01000010">
    <property type="protein sequence ID" value="SOC43039.1"/>
    <property type="molecule type" value="Genomic_DNA"/>
</dbReference>
<dbReference type="GO" id="GO:0005829">
    <property type="term" value="C:cytosol"/>
    <property type="evidence" value="ECO:0007669"/>
    <property type="project" value="TreeGrafter"/>
</dbReference>
<dbReference type="OrthoDB" id="9806180at2"/>
<dbReference type="PANTHER" id="PTHR23025:SF3">
    <property type="entry name" value="HORMONE-SENSITIVE LIPASE"/>
    <property type="match status" value="1"/>
</dbReference>
<organism evidence="5 6">
    <name type="scientific">Rhizobium subbaraonis</name>
    <dbReference type="NCBI Taxonomy" id="908946"/>
    <lineage>
        <taxon>Bacteria</taxon>
        <taxon>Pseudomonadati</taxon>
        <taxon>Pseudomonadota</taxon>
        <taxon>Alphaproteobacteria</taxon>
        <taxon>Hyphomicrobiales</taxon>
        <taxon>Rhizobiaceae</taxon>
        <taxon>Rhizobium/Agrobacterium group</taxon>
        <taxon>Rhizobium</taxon>
    </lineage>
</organism>
<evidence type="ECO:0000313" key="6">
    <source>
        <dbReference type="Proteomes" id="UP000219167"/>
    </source>
</evidence>